<sequence>MRKQIYDLHNLFEVSINLTSILEPQQLLRSSMLSIIGQLRSNQAMVFLPGKKDPNFIYPIYAKGFSKQQWEQFS</sequence>
<proteinExistence type="predicted"/>
<dbReference type="AlphaFoldDB" id="X1R6R9"/>
<dbReference type="EMBL" id="BARV01044719">
    <property type="protein sequence ID" value="GAI62716.1"/>
    <property type="molecule type" value="Genomic_DNA"/>
</dbReference>
<evidence type="ECO:0000313" key="1">
    <source>
        <dbReference type="EMBL" id="GAI62716.1"/>
    </source>
</evidence>
<accession>X1R6R9</accession>
<feature type="non-terminal residue" evidence="1">
    <location>
        <position position="74"/>
    </location>
</feature>
<organism evidence="1">
    <name type="scientific">marine sediment metagenome</name>
    <dbReference type="NCBI Taxonomy" id="412755"/>
    <lineage>
        <taxon>unclassified sequences</taxon>
        <taxon>metagenomes</taxon>
        <taxon>ecological metagenomes</taxon>
    </lineage>
</organism>
<reference evidence="1" key="1">
    <citation type="journal article" date="2014" name="Front. Microbiol.">
        <title>High frequency of phylogenetically diverse reductive dehalogenase-homologous genes in deep subseafloor sedimentary metagenomes.</title>
        <authorList>
            <person name="Kawai M."/>
            <person name="Futagami T."/>
            <person name="Toyoda A."/>
            <person name="Takaki Y."/>
            <person name="Nishi S."/>
            <person name="Hori S."/>
            <person name="Arai W."/>
            <person name="Tsubouchi T."/>
            <person name="Morono Y."/>
            <person name="Uchiyama I."/>
            <person name="Ito T."/>
            <person name="Fujiyama A."/>
            <person name="Inagaki F."/>
            <person name="Takami H."/>
        </authorList>
    </citation>
    <scope>NUCLEOTIDE SEQUENCE</scope>
    <source>
        <strain evidence="1">Expedition CK06-06</strain>
    </source>
</reference>
<name>X1R6R9_9ZZZZ</name>
<gene>
    <name evidence="1" type="ORF">S06H3_65997</name>
</gene>
<comment type="caution">
    <text evidence="1">The sequence shown here is derived from an EMBL/GenBank/DDBJ whole genome shotgun (WGS) entry which is preliminary data.</text>
</comment>
<protein>
    <submittedName>
        <fullName evidence="1">Uncharacterized protein</fullName>
    </submittedName>
</protein>